<dbReference type="AlphaFoldDB" id="A0A1H4WGS1"/>
<organism evidence="3 4">
    <name type="scientific">Rhodococcus jostii</name>
    <dbReference type="NCBI Taxonomy" id="132919"/>
    <lineage>
        <taxon>Bacteria</taxon>
        <taxon>Bacillati</taxon>
        <taxon>Actinomycetota</taxon>
        <taxon>Actinomycetes</taxon>
        <taxon>Mycobacteriales</taxon>
        <taxon>Nocardiaceae</taxon>
        <taxon>Rhodococcus</taxon>
    </lineage>
</organism>
<dbReference type="InterPro" id="IPR036388">
    <property type="entry name" value="WH-like_DNA-bd_sf"/>
</dbReference>
<evidence type="ECO:0000313" key="3">
    <source>
        <dbReference type="EMBL" id="SEC91754.1"/>
    </source>
</evidence>
<proteinExistence type="predicted"/>
<dbReference type="SUPFAM" id="SSF52540">
    <property type="entry name" value="P-loop containing nucleoside triphosphate hydrolases"/>
    <property type="match status" value="1"/>
</dbReference>
<dbReference type="RefSeq" id="WP_073367066.1">
    <property type="nucleotide sequence ID" value="NZ_FNTL01000004.1"/>
</dbReference>
<dbReference type="SUPFAM" id="SSF46894">
    <property type="entry name" value="C-terminal effector domain of the bipartite response regulators"/>
    <property type="match status" value="1"/>
</dbReference>
<accession>A0A1H4WGS1</accession>
<reference evidence="4" key="1">
    <citation type="submission" date="2016-10" db="EMBL/GenBank/DDBJ databases">
        <authorList>
            <person name="Varghese N."/>
        </authorList>
    </citation>
    <scope>NUCLEOTIDE SEQUENCE [LARGE SCALE GENOMIC DNA]</scope>
    <source>
        <strain evidence="4">DSM 44719</strain>
    </source>
</reference>
<dbReference type="Gene3D" id="3.40.50.300">
    <property type="entry name" value="P-loop containing nucleotide triphosphate hydrolases"/>
    <property type="match status" value="1"/>
</dbReference>
<sequence length="1007" mass="110065">MLTVYLLGEQRVSDPADSRIGPISSRAIALLAYLVLHAGLAQSRTRLAGLFWPESSEQQARTNLRRELHNLRGLLGADGALAAEGPTLTWTGSPSCRVDVDTFRNERSAALAALADSDPRAFLDHADRAIDVYRGDLMPGTYEDWVLDHREVLRRQCVELCGATVRVLWESGDVDTATSCARRRIQLDPLAEVGYRTLMELQAASGDRAAAMTTYHRCAAVLETELGVAPSPATARLFDNLLGEHPKPGSDGAHRPERARTAVPTLIGREQERGEVHRQWQQALDGRQGLLLVSGDAGVGKTRLTTELAEIARADGAVVASARCFGLPGRVPLAPVAEWLRSPDLQSAIASLNPLWRAEVERLVPSAESWPRPATSRAMVDAWQRHRFFEGTARAVLSSGRPVLLVLDDLQWCDAETTAWLAFLLSLDTRMRVLVAATARTDEVQSRRDVREALRALRSARLVTDLEVDPLTPDGTAELARSLGGRTLDPSEEAVLYAATGGYPLYVVEAARMVPGSDASAPGGDAGDLGEVLQRRLEQCSEPARDVAGLAAALGTDFDLDLLSEASDLDTDPLVQAVDELWRRRIVRPEGTGYDFVHDLVREAAYRSVGPPRRWLLHRRLAQGLELLHTGRTDDVAAQLAEQYRRGGRPDRALHYQQRAAEVAAGVFANAEAVRHFRLCLDLLEAMPAGRNRDACEVEVRQGMSAPLTTLYGYSSAELEQTLDRTAELGQHLRRPTVVLAALIGLFAVHFVQGHTARAHRIGLRALELSAADPAFEGQAQFSVAGAALGLGRPAEAIEHFDLARGAFSDDYSFILGTRLEVHAHAWESHAYWMIGDEEAAAQSCAEALALGRTCGHPYSLAVALGYASVLHQLRGDDVALLASVTELRELCERYHFAYYSQWSQILEGRLLGGERGIAKIREGLAELRRQRAFARMPYWLSLLAEVQIDVGDVDAARATLDAALIAAEQHDDRGWLPQVLRLRADAGPFAGGPSPRTVRERRIPTV</sequence>
<dbReference type="GO" id="GO:0003677">
    <property type="term" value="F:DNA binding"/>
    <property type="evidence" value="ECO:0007669"/>
    <property type="project" value="InterPro"/>
</dbReference>
<dbReference type="Gene3D" id="1.25.40.10">
    <property type="entry name" value="Tetratricopeptide repeat domain"/>
    <property type="match status" value="2"/>
</dbReference>
<dbReference type="Pfam" id="PF13191">
    <property type="entry name" value="AAA_16"/>
    <property type="match status" value="1"/>
</dbReference>
<dbReference type="InterPro" id="IPR005158">
    <property type="entry name" value="BTAD"/>
</dbReference>
<dbReference type="Pfam" id="PF03704">
    <property type="entry name" value="BTAD"/>
    <property type="match status" value="1"/>
</dbReference>
<dbReference type="SUPFAM" id="SSF48452">
    <property type="entry name" value="TPR-like"/>
    <property type="match status" value="2"/>
</dbReference>
<name>A0A1H4WGS1_RHOJO</name>
<dbReference type="GO" id="GO:0006355">
    <property type="term" value="P:regulation of DNA-templated transcription"/>
    <property type="evidence" value="ECO:0007669"/>
    <property type="project" value="InterPro"/>
</dbReference>
<feature type="domain" description="Bacterial transcriptional activator" evidence="2">
    <location>
        <begin position="98"/>
        <end position="242"/>
    </location>
</feature>
<dbReference type="InterPro" id="IPR041664">
    <property type="entry name" value="AAA_16"/>
</dbReference>
<evidence type="ECO:0000313" key="4">
    <source>
        <dbReference type="Proteomes" id="UP000183407"/>
    </source>
</evidence>
<evidence type="ECO:0000259" key="2">
    <source>
        <dbReference type="SMART" id="SM01043"/>
    </source>
</evidence>
<dbReference type="InterPro" id="IPR027417">
    <property type="entry name" value="P-loop_NTPase"/>
</dbReference>
<dbReference type="EMBL" id="FNTL01000004">
    <property type="protein sequence ID" value="SEC91754.1"/>
    <property type="molecule type" value="Genomic_DNA"/>
</dbReference>
<dbReference type="InterPro" id="IPR016032">
    <property type="entry name" value="Sig_transdc_resp-reg_C-effctor"/>
</dbReference>
<dbReference type="InterPro" id="IPR011990">
    <property type="entry name" value="TPR-like_helical_dom_sf"/>
</dbReference>
<feature type="compositionally biased region" description="Basic and acidic residues" evidence="1">
    <location>
        <begin position="998"/>
        <end position="1007"/>
    </location>
</feature>
<protein>
    <submittedName>
        <fullName evidence="3">AAA ATPase domain-containing protein</fullName>
    </submittedName>
</protein>
<dbReference type="SMART" id="SM01043">
    <property type="entry name" value="BTAD"/>
    <property type="match status" value="1"/>
</dbReference>
<feature type="region of interest" description="Disordered" evidence="1">
    <location>
        <begin position="987"/>
        <end position="1007"/>
    </location>
</feature>
<dbReference type="PANTHER" id="PTHR35807">
    <property type="entry name" value="TRANSCRIPTIONAL REGULATOR REDD-RELATED"/>
    <property type="match status" value="1"/>
</dbReference>
<dbReference type="Gene3D" id="1.10.10.10">
    <property type="entry name" value="Winged helix-like DNA-binding domain superfamily/Winged helix DNA-binding domain"/>
    <property type="match status" value="1"/>
</dbReference>
<dbReference type="Proteomes" id="UP000183407">
    <property type="component" value="Unassembled WGS sequence"/>
</dbReference>
<gene>
    <name evidence="3" type="ORF">SAMN04490220_2932</name>
</gene>
<dbReference type="OrthoDB" id="4017436at2"/>
<evidence type="ECO:0000256" key="1">
    <source>
        <dbReference type="SAM" id="MobiDB-lite"/>
    </source>
</evidence>
<dbReference type="InterPro" id="IPR051677">
    <property type="entry name" value="AfsR-DnrI-RedD_regulator"/>
</dbReference>